<accession>A0A1F6ECZ5</accession>
<proteinExistence type="predicted"/>
<dbReference type="SUPFAM" id="SSF53474">
    <property type="entry name" value="alpha/beta-Hydrolases"/>
    <property type="match status" value="1"/>
</dbReference>
<comment type="caution">
    <text evidence="2">The sequence shown here is derived from an EMBL/GenBank/DDBJ whole genome shotgun (WGS) entry which is preliminary data.</text>
</comment>
<dbReference type="PANTHER" id="PTHR46623:SF6">
    <property type="entry name" value="ALPHA_BETA-HYDROLASES SUPERFAMILY PROTEIN"/>
    <property type="match status" value="1"/>
</dbReference>
<organism evidence="2 3">
    <name type="scientific">Candidatus Kaiserbacteria bacterium RIFCSPLOWO2_01_FULL_51_21</name>
    <dbReference type="NCBI Taxonomy" id="1798508"/>
    <lineage>
        <taxon>Bacteria</taxon>
        <taxon>Candidatus Kaiseribacteriota</taxon>
    </lineage>
</organism>
<dbReference type="InterPro" id="IPR002925">
    <property type="entry name" value="Dienelactn_hydro"/>
</dbReference>
<evidence type="ECO:0000313" key="2">
    <source>
        <dbReference type="EMBL" id="OGG71554.1"/>
    </source>
</evidence>
<reference evidence="2 3" key="1">
    <citation type="journal article" date="2016" name="Nat. Commun.">
        <title>Thousands of microbial genomes shed light on interconnected biogeochemical processes in an aquifer system.</title>
        <authorList>
            <person name="Anantharaman K."/>
            <person name="Brown C.T."/>
            <person name="Hug L.A."/>
            <person name="Sharon I."/>
            <person name="Castelle C.J."/>
            <person name="Probst A.J."/>
            <person name="Thomas B.C."/>
            <person name="Singh A."/>
            <person name="Wilkins M.J."/>
            <person name="Karaoz U."/>
            <person name="Brodie E.L."/>
            <person name="Williams K.H."/>
            <person name="Hubbard S.S."/>
            <person name="Banfield J.F."/>
        </authorList>
    </citation>
    <scope>NUCLEOTIDE SEQUENCE [LARGE SCALE GENOMIC DNA]</scope>
</reference>
<feature type="domain" description="Dienelactone hydrolase" evidence="1">
    <location>
        <begin position="16"/>
        <end position="228"/>
    </location>
</feature>
<protein>
    <recommendedName>
        <fullName evidence="1">Dienelactone hydrolase domain-containing protein</fullName>
    </recommendedName>
</protein>
<dbReference type="InterPro" id="IPR029058">
    <property type="entry name" value="AB_hydrolase_fold"/>
</dbReference>
<gene>
    <name evidence="2" type="ORF">A3A35_00205</name>
</gene>
<evidence type="ECO:0000313" key="3">
    <source>
        <dbReference type="Proteomes" id="UP000179115"/>
    </source>
</evidence>
<evidence type="ECO:0000259" key="1">
    <source>
        <dbReference type="Pfam" id="PF01738"/>
    </source>
</evidence>
<dbReference type="Proteomes" id="UP000179115">
    <property type="component" value="Unassembled WGS sequence"/>
</dbReference>
<dbReference type="GO" id="GO:0016787">
    <property type="term" value="F:hydrolase activity"/>
    <property type="evidence" value="ECO:0007669"/>
    <property type="project" value="InterPro"/>
</dbReference>
<dbReference type="AlphaFoldDB" id="A0A1F6ECZ5"/>
<dbReference type="InterPro" id="IPR051049">
    <property type="entry name" value="Dienelactone_hydrolase-like"/>
</dbReference>
<sequence length="230" mass="25238">MGGEYVTLKISNGSEMRGCVARPERGNGCGVVILQEAFGVNAHIRNVAERFAREGYLAIAPELYHRSGVGVEILYTDGQTAAAYRDSIVDEPLAADLRAAYDWLKSQVGEKIASVGFCMGGRASFFANEVLPLTCAVSFYGGRIAETLLEKAEDLHGPQLMLWGGLDKHIKYKQKRAIVDRLEELKKSYVNVDFSDADHGFFCDARANYNPKAAAIAWPLTLAFLKQHCG</sequence>
<name>A0A1F6ECZ5_9BACT</name>
<dbReference type="STRING" id="1798508.A3A35_00205"/>
<dbReference type="Gene3D" id="3.40.50.1820">
    <property type="entry name" value="alpha/beta hydrolase"/>
    <property type="match status" value="1"/>
</dbReference>
<dbReference type="PANTHER" id="PTHR46623">
    <property type="entry name" value="CARBOXYMETHYLENEBUTENOLIDASE-RELATED"/>
    <property type="match status" value="1"/>
</dbReference>
<dbReference type="EMBL" id="MFLV01000015">
    <property type="protein sequence ID" value="OGG71554.1"/>
    <property type="molecule type" value="Genomic_DNA"/>
</dbReference>
<dbReference type="Pfam" id="PF01738">
    <property type="entry name" value="DLH"/>
    <property type="match status" value="1"/>
</dbReference>